<dbReference type="EMBL" id="HG744687">
    <property type="protein sequence ID" value="CDP21671.1"/>
    <property type="molecule type" value="Genomic_DNA"/>
</dbReference>
<accession>A0A068VLW4</accession>
<evidence type="ECO:0000313" key="3">
    <source>
        <dbReference type="Proteomes" id="UP000295252"/>
    </source>
</evidence>
<feature type="transmembrane region" description="Helical" evidence="1">
    <location>
        <begin position="75"/>
        <end position="99"/>
    </location>
</feature>
<sequence length="193" mass="21939">MATLVAALLLIILYSCVLISMDNFRDAIFMCQHGICRPMRKVMGLLTWMGALGVIIKLPPSLVANGYGVCELYPYVVGFGFMFSIGIVFRVCLSLLRIWPTVSLSTSYKPRSMEENNFETYGCFTSYSDVAKRLRDKNYLTSHARHMIDIGSLSVRLAPVVLMLGKQGFYCFTLRLLLSNFRKIWILNFFNSL</sequence>
<keyword evidence="3" id="KW-1185">Reference proteome</keyword>
<dbReference type="InParanoid" id="A0A068VLW4"/>
<gene>
    <name evidence="2" type="ORF">GSCOC_T00012904001</name>
</gene>
<proteinExistence type="predicted"/>
<feature type="transmembrane region" description="Helical" evidence="1">
    <location>
        <begin position="45"/>
        <end position="63"/>
    </location>
</feature>
<keyword evidence="1" id="KW-0812">Transmembrane</keyword>
<dbReference type="AlphaFoldDB" id="A0A068VLW4"/>
<organism evidence="2 3">
    <name type="scientific">Coffea canephora</name>
    <name type="common">Robusta coffee</name>
    <dbReference type="NCBI Taxonomy" id="49390"/>
    <lineage>
        <taxon>Eukaryota</taxon>
        <taxon>Viridiplantae</taxon>
        <taxon>Streptophyta</taxon>
        <taxon>Embryophyta</taxon>
        <taxon>Tracheophyta</taxon>
        <taxon>Spermatophyta</taxon>
        <taxon>Magnoliopsida</taxon>
        <taxon>eudicotyledons</taxon>
        <taxon>Gunneridae</taxon>
        <taxon>Pentapetalae</taxon>
        <taxon>asterids</taxon>
        <taxon>lamiids</taxon>
        <taxon>Gentianales</taxon>
        <taxon>Rubiaceae</taxon>
        <taxon>Ixoroideae</taxon>
        <taxon>Gardenieae complex</taxon>
        <taxon>Bertiereae - Coffeeae clade</taxon>
        <taxon>Coffeeae</taxon>
        <taxon>Coffea</taxon>
    </lineage>
</organism>
<keyword evidence="1" id="KW-0472">Membrane</keyword>
<dbReference type="Proteomes" id="UP000295252">
    <property type="component" value="Unassembled WGS sequence"/>
</dbReference>
<evidence type="ECO:0000313" key="2">
    <source>
        <dbReference type="EMBL" id="CDP21671.1"/>
    </source>
</evidence>
<protein>
    <submittedName>
        <fullName evidence="2">DH200=94 genomic scaffold, scaffold_5603</fullName>
    </submittedName>
</protein>
<evidence type="ECO:0000256" key="1">
    <source>
        <dbReference type="SAM" id="Phobius"/>
    </source>
</evidence>
<feature type="transmembrane region" description="Helical" evidence="1">
    <location>
        <begin position="6"/>
        <end position="24"/>
    </location>
</feature>
<name>A0A068VLW4_COFCA</name>
<dbReference type="Gramene" id="CDP21671">
    <property type="protein sequence ID" value="CDP21671"/>
    <property type="gene ID" value="GSCOC_T00012904001"/>
</dbReference>
<keyword evidence="1" id="KW-1133">Transmembrane helix</keyword>
<reference evidence="3" key="1">
    <citation type="journal article" date="2014" name="Science">
        <title>The coffee genome provides insight into the convergent evolution of caffeine biosynthesis.</title>
        <authorList>
            <person name="Denoeud F."/>
            <person name="Carretero-Paulet L."/>
            <person name="Dereeper A."/>
            <person name="Droc G."/>
            <person name="Guyot R."/>
            <person name="Pietrella M."/>
            <person name="Zheng C."/>
            <person name="Alberti A."/>
            <person name="Anthony F."/>
            <person name="Aprea G."/>
            <person name="Aury J.M."/>
            <person name="Bento P."/>
            <person name="Bernard M."/>
            <person name="Bocs S."/>
            <person name="Campa C."/>
            <person name="Cenci A."/>
            <person name="Combes M.C."/>
            <person name="Crouzillat D."/>
            <person name="Da Silva C."/>
            <person name="Daddiego L."/>
            <person name="De Bellis F."/>
            <person name="Dussert S."/>
            <person name="Garsmeur O."/>
            <person name="Gayraud T."/>
            <person name="Guignon V."/>
            <person name="Jahn K."/>
            <person name="Jamilloux V."/>
            <person name="Joet T."/>
            <person name="Labadie K."/>
            <person name="Lan T."/>
            <person name="Leclercq J."/>
            <person name="Lepelley M."/>
            <person name="Leroy T."/>
            <person name="Li L.T."/>
            <person name="Librado P."/>
            <person name="Lopez L."/>
            <person name="Munoz A."/>
            <person name="Noel B."/>
            <person name="Pallavicini A."/>
            <person name="Perrotta G."/>
            <person name="Poncet V."/>
            <person name="Pot D."/>
            <person name="Priyono X."/>
            <person name="Rigoreau M."/>
            <person name="Rouard M."/>
            <person name="Rozas J."/>
            <person name="Tranchant-Dubreuil C."/>
            <person name="VanBuren R."/>
            <person name="Zhang Q."/>
            <person name="Andrade A.C."/>
            <person name="Argout X."/>
            <person name="Bertrand B."/>
            <person name="de Kochko A."/>
            <person name="Graziosi G."/>
            <person name="Henry R.J."/>
            <person name="Jayarama X."/>
            <person name="Ming R."/>
            <person name="Nagai C."/>
            <person name="Rounsley S."/>
            <person name="Sankoff D."/>
            <person name="Giuliano G."/>
            <person name="Albert V.A."/>
            <person name="Wincker P."/>
            <person name="Lashermes P."/>
        </authorList>
    </citation>
    <scope>NUCLEOTIDE SEQUENCE [LARGE SCALE GENOMIC DNA]</scope>
    <source>
        <strain evidence="3">cv. DH200-94</strain>
    </source>
</reference>